<dbReference type="PROSITE" id="PS00018">
    <property type="entry name" value="EF_HAND_1"/>
    <property type="match status" value="1"/>
</dbReference>
<dbReference type="InterPro" id="IPR013424">
    <property type="entry name" value="Ice-binding_C"/>
</dbReference>
<accession>A0A5C6CXM0</accession>
<evidence type="ECO:0000313" key="1">
    <source>
        <dbReference type="EMBL" id="TWU28635.1"/>
    </source>
</evidence>
<dbReference type="SUPFAM" id="SSF50939">
    <property type="entry name" value="Sialidases"/>
    <property type="match status" value="1"/>
</dbReference>
<protein>
    <submittedName>
        <fullName evidence="1">Uncharacterized protein</fullName>
    </submittedName>
</protein>
<keyword evidence="2" id="KW-1185">Reference proteome</keyword>
<comment type="caution">
    <text evidence="1">The sequence shown here is derived from an EMBL/GenBank/DDBJ whole genome shotgun (WGS) entry which is preliminary data.</text>
</comment>
<dbReference type="Proteomes" id="UP000318437">
    <property type="component" value="Unassembled WGS sequence"/>
</dbReference>
<organism evidence="1 2">
    <name type="scientific">Bythopirellula polymerisocia</name>
    <dbReference type="NCBI Taxonomy" id="2528003"/>
    <lineage>
        <taxon>Bacteria</taxon>
        <taxon>Pseudomonadati</taxon>
        <taxon>Planctomycetota</taxon>
        <taxon>Planctomycetia</taxon>
        <taxon>Pirellulales</taxon>
        <taxon>Lacipirellulaceae</taxon>
        <taxon>Bythopirellula</taxon>
    </lineage>
</organism>
<evidence type="ECO:0000313" key="2">
    <source>
        <dbReference type="Proteomes" id="UP000318437"/>
    </source>
</evidence>
<dbReference type="RefSeq" id="WP_197530523.1">
    <property type="nucleotide sequence ID" value="NZ_SJPS01000002.1"/>
</dbReference>
<dbReference type="EMBL" id="SJPS01000002">
    <property type="protein sequence ID" value="TWU28635.1"/>
    <property type="molecule type" value="Genomic_DNA"/>
</dbReference>
<dbReference type="AlphaFoldDB" id="A0A5C6CXM0"/>
<dbReference type="NCBIfam" id="TIGR02595">
    <property type="entry name" value="PEP_CTERM"/>
    <property type="match status" value="1"/>
</dbReference>
<dbReference type="Pfam" id="PF15892">
    <property type="entry name" value="BNR_4"/>
    <property type="match status" value="1"/>
</dbReference>
<proteinExistence type="predicted"/>
<name>A0A5C6CXM0_9BACT</name>
<gene>
    <name evidence="1" type="ORF">Pla144_19270</name>
</gene>
<dbReference type="InterPro" id="IPR018247">
    <property type="entry name" value="EF_Hand_1_Ca_BS"/>
</dbReference>
<sequence length="780" mass="84739">MSNENLVVTRSGPLYLIRRLPASTMSFFIGLLICQSIPQATAQLSVSPLFDMSPDSNALVLATGGNFSTGINGRPFQQEALITHEGYQYASWYHNGANQDIYIARRDLSGNTWETIDTGFNMIHGNQNWDSHNVISMGISGDGRIHLSFDHHVDGLRYATTNTGVATSSGGVWNSSIFNSERNSLNVGGSTIPRVTYPRFTNVGDDLVFTYRDYGSGNGDHRIADYNSQTGQWSNTRFVTKGRSTNQTYDDVNNNPSNDRNSYHNGFHADSTGRLHTTWTWREGTQDGNHDIMYAYSDDKGVTWRNNADVQVGTNSSPITLNSPGIEVVDLDRRQALINQQGQIVDHEGGVHVLMYHRRQEPGFEWQPGDGTFFTGDSAYHHYYRDPLTGVWDVNRLPVDTPVGERPRIGVDSQGNLFGLYTQSDDLVIAGAEKITGGYADWEILYRDQTRNYTGTPLLDNKRLFDEGILSIFVQEEATSSHPTNPTGSPLHILEFRTVVPEPPTYGTLIAGWATWDSGATPTASVTAAGVTGSAVTTTEGLNWHTTDGRGASADGDWGTFAGPPTASTVAGDGVQNENLELPNATTGGTITFTITNNGTEDLELDGFHFNAYAFRPKAARAYELSVASGDISNGVIYTSADDEITHVAGAWDNYAHDDISHSLLGLADNTLEVGGSVDFLLAFSSGDGDGSGGHDLWIDNVAITAVVHLISGDFDNDGDVDGADFLEWQRNDGTLAGLAAWQNNYGAPSLLSASSATVPEPNNLLLMLIGIAFLRSRRQ</sequence>
<reference evidence="1 2" key="1">
    <citation type="submission" date="2019-02" db="EMBL/GenBank/DDBJ databases">
        <title>Deep-cultivation of Planctomycetes and their phenomic and genomic characterization uncovers novel biology.</title>
        <authorList>
            <person name="Wiegand S."/>
            <person name="Jogler M."/>
            <person name="Boedeker C."/>
            <person name="Pinto D."/>
            <person name="Vollmers J."/>
            <person name="Rivas-Marin E."/>
            <person name="Kohn T."/>
            <person name="Peeters S.H."/>
            <person name="Heuer A."/>
            <person name="Rast P."/>
            <person name="Oberbeckmann S."/>
            <person name="Bunk B."/>
            <person name="Jeske O."/>
            <person name="Meyerdierks A."/>
            <person name="Storesund J.E."/>
            <person name="Kallscheuer N."/>
            <person name="Luecker S."/>
            <person name="Lage O.M."/>
            <person name="Pohl T."/>
            <person name="Merkel B.J."/>
            <person name="Hornburger P."/>
            <person name="Mueller R.-W."/>
            <person name="Bruemmer F."/>
            <person name="Labrenz M."/>
            <person name="Spormann A.M."/>
            <person name="Op Den Camp H."/>
            <person name="Overmann J."/>
            <person name="Amann R."/>
            <person name="Jetten M.S.M."/>
            <person name="Mascher T."/>
            <person name="Medema M.H."/>
            <person name="Devos D.P."/>
            <person name="Kaster A.-K."/>
            <person name="Ovreas L."/>
            <person name="Rohde M."/>
            <person name="Galperin M.Y."/>
            <person name="Jogler C."/>
        </authorList>
    </citation>
    <scope>NUCLEOTIDE SEQUENCE [LARGE SCALE GENOMIC DNA]</scope>
    <source>
        <strain evidence="1 2">Pla144</strain>
    </source>
</reference>
<dbReference type="InterPro" id="IPR036278">
    <property type="entry name" value="Sialidase_sf"/>
</dbReference>